<sequence>MWRGATTYRPSLYYERRRWALQLRQKLRLSGATSGFFSVSSLDYITVQDFNLTSSLQIYVEAQACKNYWKFELDLRAAANATKAIIDEEIAENLNIEQLFSIAVVEHKYRFEGLDSTIPEFQVFFRDQTSNDFNTLFTTLPLDRRYFIPKLVSGGLLALIMPSFPNGTPLSQSFLGIQIDLMGSTLMDMAKMGLVSEAKVDSFNLPIYLTSPQELEGLVERNGCFSIMKLYLADSSMKHKAQSVTIHARAGMEGLVREHFGSEIIDELFNQYCAKLEEYSFIFDSDYLKENQLFVILKRK</sequence>
<dbReference type="AlphaFoldDB" id="A0A834Z510"/>
<dbReference type="GO" id="GO:0008168">
    <property type="term" value="F:methyltransferase activity"/>
    <property type="evidence" value="ECO:0007669"/>
    <property type="project" value="InterPro"/>
</dbReference>
<gene>
    <name evidence="3" type="ORF">HHK36_014786</name>
</gene>
<proteinExistence type="predicted"/>
<dbReference type="Proteomes" id="UP000655225">
    <property type="component" value="Unassembled WGS sequence"/>
</dbReference>
<keyword evidence="1" id="KW-0479">Metal-binding</keyword>
<evidence type="ECO:0000313" key="3">
    <source>
        <dbReference type="EMBL" id="KAF8398921.1"/>
    </source>
</evidence>
<dbReference type="Gene3D" id="1.10.1200.270">
    <property type="entry name" value="Methyltransferase, alpha-helical capping domain"/>
    <property type="match status" value="1"/>
</dbReference>
<dbReference type="InterPro" id="IPR005299">
    <property type="entry name" value="MeTrfase_7"/>
</dbReference>
<name>A0A834Z510_TETSI</name>
<dbReference type="OrthoDB" id="1523883at2759"/>
<dbReference type="Gene3D" id="3.40.50.150">
    <property type="entry name" value="Vaccinia Virus protein VP39"/>
    <property type="match status" value="1"/>
</dbReference>
<keyword evidence="4" id="KW-1185">Reference proteome</keyword>
<dbReference type="InterPro" id="IPR042086">
    <property type="entry name" value="MeTrfase_capping"/>
</dbReference>
<accession>A0A834Z510</accession>
<comment type="caution">
    <text evidence="3">The sequence shown here is derived from an EMBL/GenBank/DDBJ whole genome shotgun (WGS) entry which is preliminary data.</text>
</comment>
<evidence type="ECO:0000256" key="1">
    <source>
        <dbReference type="ARBA" id="ARBA00022723"/>
    </source>
</evidence>
<dbReference type="SUPFAM" id="SSF53335">
    <property type="entry name" value="S-adenosyl-L-methionine-dependent methyltransferases"/>
    <property type="match status" value="1"/>
</dbReference>
<organism evidence="3 4">
    <name type="scientific">Tetracentron sinense</name>
    <name type="common">Spur-leaf</name>
    <dbReference type="NCBI Taxonomy" id="13715"/>
    <lineage>
        <taxon>Eukaryota</taxon>
        <taxon>Viridiplantae</taxon>
        <taxon>Streptophyta</taxon>
        <taxon>Embryophyta</taxon>
        <taxon>Tracheophyta</taxon>
        <taxon>Spermatophyta</taxon>
        <taxon>Magnoliopsida</taxon>
        <taxon>Trochodendrales</taxon>
        <taxon>Trochodendraceae</taxon>
        <taxon>Tetracentron</taxon>
    </lineage>
</organism>
<dbReference type="EMBL" id="JABCRI010000010">
    <property type="protein sequence ID" value="KAF8398921.1"/>
    <property type="molecule type" value="Genomic_DNA"/>
</dbReference>
<dbReference type="GO" id="GO:0046872">
    <property type="term" value="F:metal ion binding"/>
    <property type="evidence" value="ECO:0007669"/>
    <property type="project" value="UniProtKB-KW"/>
</dbReference>
<reference evidence="3 4" key="1">
    <citation type="submission" date="2020-04" db="EMBL/GenBank/DDBJ databases">
        <title>Plant Genome Project.</title>
        <authorList>
            <person name="Zhang R.-G."/>
        </authorList>
    </citation>
    <scope>NUCLEOTIDE SEQUENCE [LARGE SCALE GENOMIC DNA]</scope>
    <source>
        <strain evidence="3">YNK0</strain>
        <tissue evidence="3">Leaf</tissue>
    </source>
</reference>
<dbReference type="Pfam" id="PF03492">
    <property type="entry name" value="Methyltransf_7"/>
    <property type="match status" value="2"/>
</dbReference>
<dbReference type="PANTHER" id="PTHR31009">
    <property type="entry name" value="S-ADENOSYL-L-METHIONINE:CARBOXYL METHYLTRANSFERASE FAMILY PROTEIN"/>
    <property type="match status" value="1"/>
</dbReference>
<evidence type="ECO:0000256" key="2">
    <source>
        <dbReference type="ARBA" id="ARBA00022842"/>
    </source>
</evidence>
<evidence type="ECO:0000313" key="4">
    <source>
        <dbReference type="Proteomes" id="UP000655225"/>
    </source>
</evidence>
<dbReference type="InterPro" id="IPR029063">
    <property type="entry name" value="SAM-dependent_MTases_sf"/>
</dbReference>
<protein>
    <submittedName>
        <fullName evidence="3">Uncharacterized protein</fullName>
    </submittedName>
</protein>
<keyword evidence="2" id="KW-0460">Magnesium</keyword>